<dbReference type="InterPro" id="IPR036264">
    <property type="entry name" value="Bact_exopeptidase_dim_dom"/>
</dbReference>
<keyword evidence="7 11" id="KW-0378">Hydrolase</keyword>
<dbReference type="EC" id="3.5.1.16" evidence="11"/>
<keyword evidence="12" id="KW-1185">Reference proteome</keyword>
<evidence type="ECO:0000256" key="5">
    <source>
        <dbReference type="ARBA" id="ARBA00022605"/>
    </source>
</evidence>
<evidence type="ECO:0000256" key="1">
    <source>
        <dbReference type="ARBA" id="ARBA00001947"/>
    </source>
</evidence>
<dbReference type="InterPro" id="IPR010169">
    <property type="entry name" value="AcOrn-deacetyl"/>
</dbReference>
<comment type="caution">
    <text evidence="11">The sequence shown here is derived from an EMBL/GenBank/DDBJ whole genome shotgun (WGS) entry which is preliminary data.</text>
</comment>
<proteinExistence type="inferred from homology"/>
<dbReference type="InterPro" id="IPR001261">
    <property type="entry name" value="ArgE/DapE_CS"/>
</dbReference>
<evidence type="ECO:0000256" key="9">
    <source>
        <dbReference type="ARBA" id="ARBA00023285"/>
    </source>
</evidence>
<keyword evidence="3" id="KW-0963">Cytoplasm</keyword>
<accession>A0ABU4AKB0</accession>
<keyword evidence="9" id="KW-0170">Cobalt</keyword>
<dbReference type="Proteomes" id="UP001185659">
    <property type="component" value="Unassembled WGS sequence"/>
</dbReference>
<gene>
    <name evidence="11" type="primary">argE</name>
    <name evidence="11" type="ORF">R2G56_10275</name>
</gene>
<evidence type="ECO:0000256" key="8">
    <source>
        <dbReference type="ARBA" id="ARBA00022833"/>
    </source>
</evidence>
<evidence type="ECO:0000256" key="7">
    <source>
        <dbReference type="ARBA" id="ARBA00022801"/>
    </source>
</evidence>
<dbReference type="GO" id="GO:0008777">
    <property type="term" value="F:acetylornithine deacetylase activity"/>
    <property type="evidence" value="ECO:0007669"/>
    <property type="project" value="UniProtKB-EC"/>
</dbReference>
<evidence type="ECO:0000256" key="2">
    <source>
        <dbReference type="ARBA" id="ARBA00005691"/>
    </source>
</evidence>
<dbReference type="RefSeq" id="WP_206547642.1">
    <property type="nucleotide sequence ID" value="NZ_CP177239.1"/>
</dbReference>
<protein>
    <submittedName>
        <fullName evidence="11">Acetylornithine deacetylase</fullName>
        <ecNumber evidence="11">3.5.1.16</ecNumber>
    </submittedName>
</protein>
<dbReference type="Pfam" id="PF01546">
    <property type="entry name" value="Peptidase_M20"/>
    <property type="match status" value="1"/>
</dbReference>
<reference evidence="11 12" key="1">
    <citation type="submission" date="2023-10" db="EMBL/GenBank/DDBJ databases">
        <authorList>
            <person name="Venkata Ramana C."/>
            <person name="Sasikala C."/>
            <person name="Dhurka M."/>
        </authorList>
    </citation>
    <scope>NUCLEOTIDE SEQUENCE [LARGE SCALE GENOMIC DNA]</scope>
    <source>
        <strain evidence="11 12">KCTC 32151</strain>
    </source>
</reference>
<keyword evidence="5" id="KW-0028">Amino-acid biosynthesis</keyword>
<dbReference type="PANTHER" id="PTHR43808:SF31">
    <property type="entry name" value="N-ACETYL-L-CITRULLINE DEACETYLASE"/>
    <property type="match status" value="1"/>
</dbReference>
<dbReference type="SUPFAM" id="SSF55031">
    <property type="entry name" value="Bacterial exopeptidase dimerisation domain"/>
    <property type="match status" value="1"/>
</dbReference>
<dbReference type="Gene3D" id="3.30.70.360">
    <property type="match status" value="1"/>
</dbReference>
<dbReference type="PANTHER" id="PTHR43808">
    <property type="entry name" value="ACETYLORNITHINE DEACETYLASE"/>
    <property type="match status" value="1"/>
</dbReference>
<dbReference type="CDD" id="cd03894">
    <property type="entry name" value="M20_ArgE"/>
    <property type="match status" value="1"/>
</dbReference>
<dbReference type="NCBIfam" id="TIGR01892">
    <property type="entry name" value="AcOrn-deacetyl"/>
    <property type="match status" value="1"/>
</dbReference>
<evidence type="ECO:0000256" key="4">
    <source>
        <dbReference type="ARBA" id="ARBA00022571"/>
    </source>
</evidence>
<keyword evidence="8" id="KW-0862">Zinc</keyword>
<comment type="similarity">
    <text evidence="2">Belongs to the peptidase M20A family. ArgE subfamily.</text>
</comment>
<evidence type="ECO:0000256" key="3">
    <source>
        <dbReference type="ARBA" id="ARBA00022490"/>
    </source>
</evidence>
<dbReference type="InterPro" id="IPR011650">
    <property type="entry name" value="Peptidase_M20_dimer"/>
</dbReference>
<keyword evidence="4" id="KW-0055">Arginine biosynthesis</keyword>
<dbReference type="Pfam" id="PF07687">
    <property type="entry name" value="M20_dimer"/>
    <property type="match status" value="1"/>
</dbReference>
<dbReference type="Gene3D" id="3.40.630.10">
    <property type="entry name" value="Zn peptidases"/>
    <property type="match status" value="1"/>
</dbReference>
<dbReference type="EMBL" id="JAWLIP010000004">
    <property type="protein sequence ID" value="MDV6226669.1"/>
    <property type="molecule type" value="Genomic_DNA"/>
</dbReference>
<dbReference type="NCBIfam" id="NF005710">
    <property type="entry name" value="PRK07522.1"/>
    <property type="match status" value="1"/>
</dbReference>
<dbReference type="SUPFAM" id="SSF53187">
    <property type="entry name" value="Zn-dependent exopeptidases"/>
    <property type="match status" value="1"/>
</dbReference>
<dbReference type="PROSITE" id="PS00759">
    <property type="entry name" value="ARGE_DAPE_CPG2_2"/>
    <property type="match status" value="1"/>
</dbReference>
<evidence type="ECO:0000259" key="10">
    <source>
        <dbReference type="Pfam" id="PF07687"/>
    </source>
</evidence>
<dbReference type="InterPro" id="IPR002933">
    <property type="entry name" value="Peptidase_M20"/>
</dbReference>
<evidence type="ECO:0000313" key="12">
    <source>
        <dbReference type="Proteomes" id="UP001185659"/>
    </source>
</evidence>
<evidence type="ECO:0000313" key="11">
    <source>
        <dbReference type="EMBL" id="MDV6226669.1"/>
    </source>
</evidence>
<comment type="cofactor">
    <cofactor evidence="1">
        <name>Zn(2+)</name>
        <dbReference type="ChEBI" id="CHEBI:29105"/>
    </cofactor>
</comment>
<keyword evidence="6" id="KW-0479">Metal-binding</keyword>
<organism evidence="11 12">
    <name type="scientific">Nitratireductor aquimarinus</name>
    <dbReference type="NCBI Taxonomy" id="889300"/>
    <lineage>
        <taxon>Bacteria</taxon>
        <taxon>Pseudomonadati</taxon>
        <taxon>Pseudomonadota</taxon>
        <taxon>Alphaproteobacteria</taxon>
        <taxon>Hyphomicrobiales</taxon>
        <taxon>Phyllobacteriaceae</taxon>
        <taxon>Nitratireductor</taxon>
    </lineage>
</organism>
<sequence>MRTERLDNTTRILADLVGFPTISAESNLELIAYASEMLSALGARLSVTLDESGHKANLFATLGPEGDGGIVLSGHSDVVPVDGQDWTGDPFALRMGDGNLYGRGTCDMKGFIACCLAMAPHYAGLDLKRPLHFAFTYDEEVGCFGARALVEELERAEIRPSVAIIGEPTMMRIIEGHKGCFEYTTEFRGLAGHASGPERGVNAVEYAVRYITRLMAIAEELKTRAPLGNRFDPPWTTLQVGTISGGAARNVIADHCSVEWEMRPVRNEDADFVKDRIRAYAELELKPAMRAVFEDADIVTHVIGEVDGLEPVTESEARQIVSELTGLTEAEVVAFGTEAGLFQKAGISSVICGPGSIEQAHKADEFVSIEQLDQCLGMLERLGKRMS</sequence>
<name>A0ABU4AKB0_9HYPH</name>
<evidence type="ECO:0000256" key="6">
    <source>
        <dbReference type="ARBA" id="ARBA00022723"/>
    </source>
</evidence>
<dbReference type="InterPro" id="IPR050072">
    <property type="entry name" value="Peptidase_M20A"/>
</dbReference>
<feature type="domain" description="Peptidase M20 dimerisation" evidence="10">
    <location>
        <begin position="176"/>
        <end position="286"/>
    </location>
</feature>